<gene>
    <name evidence="1" type="ORF">HPBE_LOCUS9895</name>
</gene>
<accession>A0A183FQA2</accession>
<dbReference type="Proteomes" id="UP000050761">
    <property type="component" value="Unassembled WGS sequence"/>
</dbReference>
<proteinExistence type="predicted"/>
<dbReference type="AlphaFoldDB" id="A0A183FQA2"/>
<dbReference type="WBParaSite" id="HPBE_0000989401-mRNA-1">
    <property type="protein sequence ID" value="HPBE_0000989401-mRNA-1"/>
    <property type="gene ID" value="HPBE_0000989401"/>
</dbReference>
<keyword evidence="2" id="KW-1185">Reference proteome</keyword>
<reference evidence="1 2" key="1">
    <citation type="submission" date="2018-11" db="EMBL/GenBank/DDBJ databases">
        <authorList>
            <consortium name="Pathogen Informatics"/>
        </authorList>
    </citation>
    <scope>NUCLEOTIDE SEQUENCE [LARGE SCALE GENOMIC DNA]</scope>
</reference>
<organism evidence="2 3">
    <name type="scientific">Heligmosomoides polygyrus</name>
    <name type="common">Parasitic roundworm</name>
    <dbReference type="NCBI Taxonomy" id="6339"/>
    <lineage>
        <taxon>Eukaryota</taxon>
        <taxon>Metazoa</taxon>
        <taxon>Ecdysozoa</taxon>
        <taxon>Nematoda</taxon>
        <taxon>Chromadorea</taxon>
        <taxon>Rhabditida</taxon>
        <taxon>Rhabditina</taxon>
        <taxon>Rhabditomorpha</taxon>
        <taxon>Strongyloidea</taxon>
        <taxon>Heligmosomidae</taxon>
        <taxon>Heligmosomoides</taxon>
    </lineage>
</organism>
<evidence type="ECO:0000313" key="2">
    <source>
        <dbReference type="Proteomes" id="UP000050761"/>
    </source>
</evidence>
<name>A0A183FQA2_HELPZ</name>
<dbReference type="EMBL" id="UZAH01026583">
    <property type="protein sequence ID" value="VDO82709.1"/>
    <property type="molecule type" value="Genomic_DNA"/>
</dbReference>
<protein>
    <submittedName>
        <fullName evidence="1 3">Uncharacterized protein</fullName>
    </submittedName>
</protein>
<evidence type="ECO:0000313" key="3">
    <source>
        <dbReference type="WBParaSite" id="HPBE_0000989401-mRNA-1"/>
    </source>
</evidence>
<sequence>MEPPKWSRSIEEFVQEPAQAKICQSAAEYVLKNETKISRRKFRLNTNGEHVRTQLLKKDWLGFLNRLNTNGNDVRMKLMNRFGFPKKLNTNGEDVRMKLLKKDWLGLGRLNTSG</sequence>
<evidence type="ECO:0000313" key="1">
    <source>
        <dbReference type="EMBL" id="VDO82709.1"/>
    </source>
</evidence>
<accession>A0A3P7YYT7</accession>
<reference evidence="3" key="2">
    <citation type="submission" date="2019-09" db="UniProtKB">
        <authorList>
            <consortium name="WormBaseParasite"/>
        </authorList>
    </citation>
    <scope>IDENTIFICATION</scope>
</reference>